<gene>
    <name evidence="7" type="ORF">ACFOY1_02115</name>
</gene>
<evidence type="ECO:0000256" key="4">
    <source>
        <dbReference type="ARBA" id="ARBA00022801"/>
    </source>
</evidence>
<keyword evidence="4" id="KW-0378">Hydrolase</keyword>
<evidence type="ECO:0000256" key="3">
    <source>
        <dbReference type="ARBA" id="ARBA00022723"/>
    </source>
</evidence>
<evidence type="ECO:0000256" key="1">
    <source>
        <dbReference type="ARBA" id="ARBA00001946"/>
    </source>
</evidence>
<dbReference type="Pfam" id="PF18081">
    <property type="entry name" value="FANC_SAP"/>
    <property type="match status" value="1"/>
</dbReference>
<sequence>MKRVLEDPYYYLTNFETALDWVRTRSADLLDAAELGFIDEFPTLPRASRALLVRMVVRKGTLFRSDKLRYPEIGCPDAAAAALAERGWVAADPLLDLEQLFALYGKAELAQMFGRPAAAACRKVELLAALLPGREQAQALSAWHPEAAGRVYELRVMPLCERVRLMFFGNLRQDWTEFVLADLGMYRYEKVDFAPSARAFQRRADIDDYLFLHDCGARLEAGVPAAALLPSIAPRPYANEWVERRRVRLLEHIGRQLERSGELPTALAAYRRGGPGACRVRAIRVLERLERERAALRWLEAIVEQGRAGEAELQALRRIGPRLRRNLGRPATPVRKAGAIPVMHLCLPPAPGWVEEAARAHLEQDGGPAYYVENTLINALFGLLCWDALYAAIPGAFFHPFQSGPADLRSPDFRKRRQALFDACLARLDDGAYKRAILRNFREKTGLQSQFVAWQALDETLLELALECIPPAHLRRWFERLLADPAGNRSGLPDLIQFWPEARGYRLVEVKGPGDRVQDNQRRWLEDCIEHGMPVAVCHVQWEAAAT</sequence>
<dbReference type="InterPro" id="IPR033315">
    <property type="entry name" value="Fan1-like"/>
</dbReference>
<reference evidence="8" key="1">
    <citation type="journal article" date="2019" name="Int. J. Syst. Evol. Microbiol.">
        <title>The Global Catalogue of Microorganisms (GCM) 10K type strain sequencing project: providing services to taxonomists for standard genome sequencing and annotation.</title>
        <authorList>
            <consortium name="The Broad Institute Genomics Platform"/>
            <consortium name="The Broad Institute Genome Sequencing Center for Infectious Disease"/>
            <person name="Wu L."/>
            <person name="Ma J."/>
        </authorList>
    </citation>
    <scope>NUCLEOTIDE SEQUENCE [LARGE SCALE GENOMIC DNA]</scope>
    <source>
        <strain evidence="8">LMG 24813</strain>
    </source>
</reference>
<keyword evidence="5" id="KW-0460">Magnesium</keyword>
<proteinExistence type="predicted"/>
<comment type="cofactor">
    <cofactor evidence="1">
        <name>Mg(2+)</name>
        <dbReference type="ChEBI" id="CHEBI:18420"/>
    </cofactor>
</comment>
<dbReference type="EMBL" id="JBHSBV010000001">
    <property type="protein sequence ID" value="MFC4199737.1"/>
    <property type="molecule type" value="Genomic_DNA"/>
</dbReference>
<evidence type="ECO:0000313" key="8">
    <source>
        <dbReference type="Proteomes" id="UP001595848"/>
    </source>
</evidence>
<dbReference type="InterPro" id="IPR049125">
    <property type="entry name" value="FAN1-like_WH"/>
</dbReference>
<evidence type="ECO:0000256" key="2">
    <source>
        <dbReference type="ARBA" id="ARBA00022722"/>
    </source>
</evidence>
<dbReference type="Pfam" id="PF21315">
    <property type="entry name" value="FAN1_HTH"/>
    <property type="match status" value="1"/>
</dbReference>
<keyword evidence="2" id="KW-0540">Nuclease</keyword>
<accession>A0ABV8NW39</accession>
<dbReference type="RefSeq" id="WP_217962588.1">
    <property type="nucleotide sequence ID" value="NZ_JAHTBN010000001.1"/>
</dbReference>
<comment type="caution">
    <text evidence="7">The sequence shown here is derived from an EMBL/GenBank/DDBJ whole genome shotgun (WGS) entry which is preliminary data.</text>
</comment>
<dbReference type="Proteomes" id="UP001595848">
    <property type="component" value="Unassembled WGS sequence"/>
</dbReference>
<keyword evidence="8" id="KW-1185">Reference proteome</keyword>
<evidence type="ECO:0000256" key="5">
    <source>
        <dbReference type="ARBA" id="ARBA00022842"/>
    </source>
</evidence>
<dbReference type="InterPro" id="IPR040603">
    <property type="entry name" value="FAN1_SAP_bact"/>
</dbReference>
<keyword evidence="3" id="KW-0479">Metal-binding</keyword>
<feature type="domain" description="VRR-NUC" evidence="6">
    <location>
        <begin position="428"/>
        <end position="542"/>
    </location>
</feature>
<name>A0ABV8NW39_9BURK</name>
<dbReference type="Pfam" id="PF08774">
    <property type="entry name" value="VRR_NUC"/>
    <property type="match status" value="1"/>
</dbReference>
<dbReference type="InterPro" id="IPR014883">
    <property type="entry name" value="VRR_NUC"/>
</dbReference>
<organism evidence="7 8">
    <name type="scientific">Candidimonas humi</name>
    <dbReference type="NCBI Taxonomy" id="683355"/>
    <lineage>
        <taxon>Bacteria</taxon>
        <taxon>Pseudomonadati</taxon>
        <taxon>Pseudomonadota</taxon>
        <taxon>Betaproteobacteria</taxon>
        <taxon>Burkholderiales</taxon>
        <taxon>Alcaligenaceae</taxon>
        <taxon>Candidimonas</taxon>
    </lineage>
</organism>
<dbReference type="PANTHER" id="PTHR15749">
    <property type="entry name" value="FANCONI-ASSOCIATED NUCLEASE 1"/>
    <property type="match status" value="1"/>
</dbReference>
<evidence type="ECO:0000313" key="7">
    <source>
        <dbReference type="EMBL" id="MFC4199737.1"/>
    </source>
</evidence>
<protein>
    <submittedName>
        <fullName evidence="7">VRR-NUC domain-containing protein</fullName>
    </submittedName>
</protein>
<dbReference type="SMART" id="SM00990">
    <property type="entry name" value="VRR_NUC"/>
    <property type="match status" value="1"/>
</dbReference>
<dbReference type="PANTHER" id="PTHR15749:SF4">
    <property type="entry name" value="FANCONI-ASSOCIATED NUCLEASE 1"/>
    <property type="match status" value="1"/>
</dbReference>
<evidence type="ECO:0000259" key="6">
    <source>
        <dbReference type="SMART" id="SM00990"/>
    </source>
</evidence>